<reference evidence="1" key="1">
    <citation type="submission" date="2022-04" db="EMBL/GenBank/DDBJ databases">
        <title>A functionally conserved STORR gene fusion in Papaver species that diverged 16.8 million years ago.</title>
        <authorList>
            <person name="Catania T."/>
        </authorList>
    </citation>
    <scope>NUCLEOTIDE SEQUENCE</scope>
    <source>
        <strain evidence="1">S-188037</strain>
    </source>
</reference>
<evidence type="ECO:0000313" key="2">
    <source>
        <dbReference type="Proteomes" id="UP001202328"/>
    </source>
</evidence>
<dbReference type="PANTHER" id="PTHR31110">
    <property type="entry name" value="PESTICIDAL CRYSTAL CRY8BA PROTEIN"/>
    <property type="match status" value="1"/>
</dbReference>
<dbReference type="AlphaFoldDB" id="A0AAD4X7D6"/>
<dbReference type="EMBL" id="JAJJMB010015809">
    <property type="protein sequence ID" value="KAI3852093.1"/>
    <property type="molecule type" value="Genomic_DNA"/>
</dbReference>
<proteinExistence type="predicted"/>
<evidence type="ECO:0000313" key="1">
    <source>
        <dbReference type="EMBL" id="KAI3852093.1"/>
    </source>
</evidence>
<comment type="caution">
    <text evidence="1">The sequence shown here is derived from an EMBL/GenBank/DDBJ whole genome shotgun (WGS) entry which is preliminary data.</text>
</comment>
<dbReference type="Proteomes" id="UP001202328">
    <property type="component" value="Unassembled WGS sequence"/>
</dbReference>
<dbReference type="PANTHER" id="PTHR31110:SF2">
    <property type="entry name" value="PESTICIDAL CRYSTAL CRY8BA PROTEIN"/>
    <property type="match status" value="1"/>
</dbReference>
<organism evidence="1 2">
    <name type="scientific">Papaver atlanticum</name>
    <dbReference type="NCBI Taxonomy" id="357466"/>
    <lineage>
        <taxon>Eukaryota</taxon>
        <taxon>Viridiplantae</taxon>
        <taxon>Streptophyta</taxon>
        <taxon>Embryophyta</taxon>
        <taxon>Tracheophyta</taxon>
        <taxon>Spermatophyta</taxon>
        <taxon>Magnoliopsida</taxon>
        <taxon>Ranunculales</taxon>
        <taxon>Papaveraceae</taxon>
        <taxon>Papaveroideae</taxon>
        <taxon>Papaver</taxon>
    </lineage>
</organism>
<protein>
    <submittedName>
        <fullName evidence="1">Uncharacterized protein</fullName>
    </submittedName>
</protein>
<name>A0AAD4X7D6_9MAGN</name>
<keyword evidence="2" id="KW-1185">Reference proteome</keyword>
<accession>A0AAD4X7D6</accession>
<sequence>MDVATPTADCLVLVYDLLYPIKMKGSARSTLSYQENRILGEIEGQLEQILSLAFENYKALDESSLSGVMDDFRPANGSPAPGLAPAVKLYNLLHDIESPDAQFKLCRYFQVAAKKRSRRHLAETDEFVTSNGEGTLMDVLYSPSRYFFIYSMELCTRLRAFLVACRPESPSSPVSELVIATAEFQKDLISWNISHGKGGVNAKELFHPYIISWIQHKSLSLLDACKLGVRTHSTVPFVDLMYDRLKETLSEYKFILCRWPEYTFVLETAIADTEKALVVALEKQYEDFGLKHVERLAHRSACIYEVPEELGVFMNSIERVIDMLLPRIETGLQSCNSSIPSGCSTVPGELLREITVMLRSKLRSYLQAIVEKLVDNAKVQNLTKLKKILQEFKETVTESDVQSRLQPLKDQLTKTIVHLHSIFDTRLFLDMCQRYWDRMGQISYSLFLLNSHCSFIIIDILSFLDNSKENRACYKGTRIVVSILDDIFASQMQQLLGNALQEKDLAPPRSIMQVHSVLCKGAVNHTGNNYSRWF</sequence>
<gene>
    <name evidence="1" type="ORF">MKW98_020092</name>
</gene>